<protein>
    <submittedName>
        <fullName evidence="1">Uncharacterized protein</fullName>
    </submittedName>
</protein>
<gene>
    <name evidence="1" type="ORF">KL86DYS1_31590</name>
</gene>
<organism evidence="1">
    <name type="scientific">uncultured Dysgonomonas sp</name>
    <dbReference type="NCBI Taxonomy" id="206096"/>
    <lineage>
        <taxon>Bacteria</taxon>
        <taxon>Pseudomonadati</taxon>
        <taxon>Bacteroidota</taxon>
        <taxon>Bacteroidia</taxon>
        <taxon>Bacteroidales</taxon>
        <taxon>Dysgonomonadaceae</taxon>
        <taxon>Dysgonomonas</taxon>
        <taxon>environmental samples</taxon>
    </lineage>
</organism>
<name>A0A212K5Y8_9BACT</name>
<proteinExistence type="predicted"/>
<sequence>MNKYSYNARTRFRQIKGLFSFCEMKSDTYITNIIFNIIKQQYIVLKRHHSVRLNKNKDFKK</sequence>
<reference evidence="1" key="1">
    <citation type="submission" date="2016-04" db="EMBL/GenBank/DDBJ databases">
        <authorList>
            <person name="Evans L.H."/>
            <person name="Alamgir A."/>
            <person name="Owens N."/>
            <person name="Weber N.D."/>
            <person name="Virtaneva K."/>
            <person name="Barbian K."/>
            <person name="Babar A."/>
            <person name="Rosenke K."/>
        </authorList>
    </citation>
    <scope>NUCLEOTIDE SEQUENCE</scope>
    <source>
        <strain evidence="1">86-1</strain>
    </source>
</reference>
<dbReference type="AlphaFoldDB" id="A0A212K5Y8"/>
<dbReference type="EMBL" id="FLUM01000003">
    <property type="protein sequence ID" value="SBW07150.1"/>
    <property type="molecule type" value="Genomic_DNA"/>
</dbReference>
<evidence type="ECO:0000313" key="1">
    <source>
        <dbReference type="EMBL" id="SBW07150.1"/>
    </source>
</evidence>
<accession>A0A212K5Y8</accession>